<name>A0A915EN21_9BILA</name>
<evidence type="ECO:0000313" key="2">
    <source>
        <dbReference type="Proteomes" id="UP000887574"/>
    </source>
</evidence>
<dbReference type="WBParaSite" id="jg7091">
    <property type="protein sequence ID" value="jg7091"/>
    <property type="gene ID" value="jg7091"/>
</dbReference>
<dbReference type="AlphaFoldDB" id="A0A915EN21"/>
<feature type="region of interest" description="Disordered" evidence="1">
    <location>
        <begin position="37"/>
        <end position="56"/>
    </location>
</feature>
<organism evidence="2 3">
    <name type="scientific">Ditylenchus dipsaci</name>
    <dbReference type="NCBI Taxonomy" id="166011"/>
    <lineage>
        <taxon>Eukaryota</taxon>
        <taxon>Metazoa</taxon>
        <taxon>Ecdysozoa</taxon>
        <taxon>Nematoda</taxon>
        <taxon>Chromadorea</taxon>
        <taxon>Rhabditida</taxon>
        <taxon>Tylenchina</taxon>
        <taxon>Tylenchomorpha</taxon>
        <taxon>Sphaerularioidea</taxon>
        <taxon>Anguinidae</taxon>
        <taxon>Anguininae</taxon>
        <taxon>Ditylenchus</taxon>
    </lineage>
</organism>
<evidence type="ECO:0000256" key="1">
    <source>
        <dbReference type="SAM" id="MobiDB-lite"/>
    </source>
</evidence>
<sequence>MPRSSYVQGVPFPSSRLQQQQEKEAIAQAAALSAQQHAIAQATHQSHHQQPQLHASPRQPAFYDANRGILYDGQQAFFYQPDANSNATFTAVELGHGGHHHQQQSLVDSKPITSFPPILLSNSVLSPVDSLQSAMALEIAFCSCPMSLRLCLANQPSTIPIVVSTMMTSEQQLSANQQQQRAFYQQQVQDLNNNRSGYLFSA</sequence>
<dbReference type="Proteomes" id="UP000887574">
    <property type="component" value="Unplaced"/>
</dbReference>
<keyword evidence="2" id="KW-1185">Reference proteome</keyword>
<feature type="compositionally biased region" description="Low complexity" evidence="1">
    <location>
        <begin position="37"/>
        <end position="52"/>
    </location>
</feature>
<proteinExistence type="predicted"/>
<protein>
    <submittedName>
        <fullName evidence="3">Uncharacterized protein</fullName>
    </submittedName>
</protein>
<feature type="region of interest" description="Disordered" evidence="1">
    <location>
        <begin position="1"/>
        <end position="21"/>
    </location>
</feature>
<evidence type="ECO:0000313" key="3">
    <source>
        <dbReference type="WBParaSite" id="jg7091"/>
    </source>
</evidence>
<accession>A0A915EN21</accession>
<reference evidence="3" key="1">
    <citation type="submission" date="2022-11" db="UniProtKB">
        <authorList>
            <consortium name="WormBaseParasite"/>
        </authorList>
    </citation>
    <scope>IDENTIFICATION</scope>
</reference>